<dbReference type="Pfam" id="PF00653">
    <property type="entry name" value="BIR"/>
    <property type="match status" value="2"/>
</dbReference>
<dbReference type="Gene3D" id="1.10.1170.10">
    <property type="entry name" value="Inhibitor Of Apoptosis Protein (2mihbC-IAP-1), Chain A"/>
    <property type="match status" value="2"/>
</dbReference>
<evidence type="ECO:0000256" key="1">
    <source>
        <dbReference type="ARBA" id="ARBA00006672"/>
    </source>
</evidence>
<feature type="domain" description="RING-type" evidence="7">
    <location>
        <begin position="403"/>
        <end position="447"/>
    </location>
</feature>
<dbReference type="PROSITE" id="PS50143">
    <property type="entry name" value="BIR_REPEAT_2"/>
    <property type="match status" value="2"/>
</dbReference>
<accession>A0A8S3SMS9</accession>
<keyword evidence="9" id="KW-1185">Reference proteome</keyword>
<keyword evidence="5" id="KW-0175">Coiled coil</keyword>
<reference evidence="8" key="1">
    <citation type="submission" date="2021-03" db="EMBL/GenBank/DDBJ databases">
        <authorList>
            <person name="Bekaert M."/>
        </authorList>
    </citation>
    <scope>NUCLEOTIDE SEQUENCE</scope>
</reference>
<dbReference type="Pfam" id="PF13920">
    <property type="entry name" value="zf-C3HC4_3"/>
    <property type="match status" value="1"/>
</dbReference>
<protein>
    <recommendedName>
        <fullName evidence="7">RING-type domain-containing protein</fullName>
    </recommendedName>
</protein>
<keyword evidence="2 4" id="KW-0863">Zinc-finger</keyword>
<feature type="coiled-coil region" evidence="5">
    <location>
        <begin position="350"/>
        <end position="398"/>
    </location>
</feature>
<dbReference type="PROSITE" id="PS01282">
    <property type="entry name" value="BIR_REPEAT_1"/>
    <property type="match status" value="1"/>
</dbReference>
<dbReference type="EMBL" id="CAJPWZ010001628">
    <property type="protein sequence ID" value="CAG2219333.1"/>
    <property type="molecule type" value="Genomic_DNA"/>
</dbReference>
<dbReference type="AlphaFoldDB" id="A0A8S3SMS9"/>
<dbReference type="InterPro" id="IPR050784">
    <property type="entry name" value="IAP"/>
</dbReference>
<dbReference type="PANTHER" id="PTHR10044">
    <property type="entry name" value="INHIBITOR OF APOPTOSIS"/>
    <property type="match status" value="1"/>
</dbReference>
<evidence type="ECO:0000256" key="3">
    <source>
        <dbReference type="ARBA" id="ARBA00022833"/>
    </source>
</evidence>
<dbReference type="SMART" id="SM00184">
    <property type="entry name" value="RING"/>
    <property type="match status" value="1"/>
</dbReference>
<evidence type="ECO:0000256" key="2">
    <source>
        <dbReference type="ARBA" id="ARBA00022771"/>
    </source>
</evidence>
<dbReference type="Proteomes" id="UP000683360">
    <property type="component" value="Unassembled WGS sequence"/>
</dbReference>
<gene>
    <name evidence="8" type="ORF">MEDL_32891</name>
</gene>
<evidence type="ECO:0000256" key="5">
    <source>
        <dbReference type="SAM" id="Coils"/>
    </source>
</evidence>
<name>A0A8S3SMS9_MYTED</name>
<dbReference type="OrthoDB" id="2196114at2759"/>
<dbReference type="InterPro" id="IPR013083">
    <property type="entry name" value="Znf_RING/FYVE/PHD"/>
</dbReference>
<evidence type="ECO:0000313" key="9">
    <source>
        <dbReference type="Proteomes" id="UP000683360"/>
    </source>
</evidence>
<dbReference type="PROSITE" id="PS50089">
    <property type="entry name" value="ZF_RING_2"/>
    <property type="match status" value="1"/>
</dbReference>
<keyword evidence="3" id="KW-0862">Zinc</keyword>
<comment type="similarity">
    <text evidence="1">Belongs to the IAP family.</text>
</comment>
<dbReference type="CDD" id="cd22249">
    <property type="entry name" value="UDM1_RNF168_RNF169-like"/>
    <property type="match status" value="1"/>
</dbReference>
<evidence type="ECO:0000259" key="7">
    <source>
        <dbReference type="PROSITE" id="PS50089"/>
    </source>
</evidence>
<feature type="compositionally biased region" description="Polar residues" evidence="6">
    <location>
        <begin position="145"/>
        <end position="163"/>
    </location>
</feature>
<comment type="caution">
    <text evidence="8">The sequence shown here is derived from an EMBL/GenBank/DDBJ whole genome shotgun (WGS) entry which is preliminary data.</text>
</comment>
<dbReference type="CDD" id="cd00022">
    <property type="entry name" value="BIR"/>
    <property type="match status" value="1"/>
</dbReference>
<keyword evidence="2 4" id="KW-0479">Metal-binding</keyword>
<dbReference type="InterPro" id="IPR001370">
    <property type="entry name" value="BIR_rpt"/>
</dbReference>
<evidence type="ECO:0000256" key="4">
    <source>
        <dbReference type="PROSITE-ProRule" id="PRU00175"/>
    </source>
</evidence>
<dbReference type="GO" id="GO:0008270">
    <property type="term" value="F:zinc ion binding"/>
    <property type="evidence" value="ECO:0007669"/>
    <property type="project" value="UniProtKB-KW"/>
</dbReference>
<feature type="region of interest" description="Disordered" evidence="6">
    <location>
        <begin position="113"/>
        <end position="168"/>
    </location>
</feature>
<evidence type="ECO:0000313" key="8">
    <source>
        <dbReference type="EMBL" id="CAG2219333.1"/>
    </source>
</evidence>
<organism evidence="8 9">
    <name type="scientific">Mytilus edulis</name>
    <name type="common">Blue mussel</name>
    <dbReference type="NCBI Taxonomy" id="6550"/>
    <lineage>
        <taxon>Eukaryota</taxon>
        <taxon>Metazoa</taxon>
        <taxon>Spiralia</taxon>
        <taxon>Lophotrochozoa</taxon>
        <taxon>Mollusca</taxon>
        <taxon>Bivalvia</taxon>
        <taxon>Autobranchia</taxon>
        <taxon>Pteriomorphia</taxon>
        <taxon>Mytilida</taxon>
        <taxon>Mytiloidea</taxon>
        <taxon>Mytilidae</taxon>
        <taxon>Mytilinae</taxon>
        <taxon>Mytilus</taxon>
    </lineage>
</organism>
<dbReference type="Gene3D" id="3.30.40.10">
    <property type="entry name" value="Zinc/RING finger domain, C3HC4 (zinc finger)"/>
    <property type="match status" value="1"/>
</dbReference>
<dbReference type="SUPFAM" id="SSF57924">
    <property type="entry name" value="Inhibitor of apoptosis (IAP) repeat"/>
    <property type="match status" value="2"/>
</dbReference>
<dbReference type="InterPro" id="IPR001841">
    <property type="entry name" value="Znf_RING"/>
</dbReference>
<sequence>MRGMEFYRRLSMGMPIDRCYDLEYARFFTFSRCPPNFLPNISYIKLAAAGFYFDNGQCKCHKCGIYWIDNHNNSDPMEIHRQISPSCHFASSEMREIRSENENCLSIGIRRTSNVESQNEPRSEETRTKGRPGNSLRSRSLLDTGYSSSASFTPIQEEGQQCSNEEESHNDFRYTDYSVRLSSFGNWPKIQTPVDLASAGFFYTGANDEVKCFSCGVCLAKWEPHENPWIEHKKHSPDCKFVETKMPLLHKQPSTVPKLGGAVAYSDEVLKDLDLDFRNTSGSTNIISGGNTHPYLASTATRAVLEIATGPNKKQHVETILNALCSENDIHVERINEPKAAQIYGVLLIMEEYEEELKKRDNEIEKRDNEIKKRDVNIKKLERKQLALNNELEDFKSRNTQICGICCTEVRNMVFFPCGHVFCCEQCVMRLQRNSPQNQRTACPTCRRPIERSVKIFWS</sequence>
<dbReference type="SMART" id="SM00238">
    <property type="entry name" value="BIR"/>
    <property type="match status" value="2"/>
</dbReference>
<feature type="compositionally biased region" description="Basic and acidic residues" evidence="6">
    <location>
        <begin position="119"/>
        <end position="128"/>
    </location>
</feature>
<proteinExistence type="inferred from homology"/>
<evidence type="ECO:0000256" key="6">
    <source>
        <dbReference type="SAM" id="MobiDB-lite"/>
    </source>
</evidence>